<sequence length="100" mass="11217">MDSAAAGKNFQFLLVWNCIPCWSTGQHNQRRNGIEKRIERMKNVKTNSTRSSLRHSFHPSALQVAYSPLKESDFFPVVNIGVALVLPLQIFGRISTSCPA</sequence>
<protein>
    <submittedName>
        <fullName evidence="1">Uncharacterized protein</fullName>
    </submittedName>
</protein>
<accession>A0A8D9EA19</accession>
<organism evidence="1">
    <name type="scientific">Cacopsylla melanoneura</name>
    <dbReference type="NCBI Taxonomy" id="428564"/>
    <lineage>
        <taxon>Eukaryota</taxon>
        <taxon>Metazoa</taxon>
        <taxon>Ecdysozoa</taxon>
        <taxon>Arthropoda</taxon>
        <taxon>Hexapoda</taxon>
        <taxon>Insecta</taxon>
        <taxon>Pterygota</taxon>
        <taxon>Neoptera</taxon>
        <taxon>Paraneoptera</taxon>
        <taxon>Hemiptera</taxon>
        <taxon>Sternorrhyncha</taxon>
        <taxon>Psylloidea</taxon>
        <taxon>Psyllidae</taxon>
        <taxon>Psyllinae</taxon>
        <taxon>Cacopsylla</taxon>
    </lineage>
</organism>
<dbReference type="EMBL" id="HBUF01507726">
    <property type="protein sequence ID" value="CAG6746035.1"/>
    <property type="molecule type" value="Transcribed_RNA"/>
</dbReference>
<name>A0A8D9EA19_9HEMI</name>
<dbReference type="AlphaFoldDB" id="A0A8D9EA19"/>
<evidence type="ECO:0000313" key="1">
    <source>
        <dbReference type="EMBL" id="CAG6746036.1"/>
    </source>
</evidence>
<proteinExistence type="predicted"/>
<dbReference type="EMBL" id="HBUF01507727">
    <property type="protein sequence ID" value="CAG6746036.1"/>
    <property type="molecule type" value="Transcribed_RNA"/>
</dbReference>
<reference evidence="1" key="1">
    <citation type="submission" date="2021-05" db="EMBL/GenBank/DDBJ databases">
        <authorList>
            <person name="Alioto T."/>
            <person name="Alioto T."/>
            <person name="Gomez Garrido J."/>
        </authorList>
    </citation>
    <scope>NUCLEOTIDE SEQUENCE</scope>
</reference>